<dbReference type="PANTHER" id="PTHR10671">
    <property type="entry name" value="EPITHELIAL MEMBRANE PROTEIN-RELATED"/>
    <property type="match status" value="1"/>
</dbReference>
<evidence type="ECO:0000256" key="4">
    <source>
        <dbReference type="ARBA" id="ARBA00023136"/>
    </source>
</evidence>
<dbReference type="PROSITE" id="PS01346">
    <property type="entry name" value="CLAUDIN"/>
    <property type="match status" value="1"/>
</dbReference>
<evidence type="ECO:0008006" key="9">
    <source>
        <dbReference type="Google" id="ProtNLM"/>
    </source>
</evidence>
<evidence type="ECO:0000313" key="8">
    <source>
        <dbReference type="WBParaSite" id="TCONS_00004964.p1"/>
    </source>
</evidence>
<dbReference type="AlphaFoldDB" id="A0AAF5D0H0"/>
<feature type="transmembrane region" description="Helical" evidence="6">
    <location>
        <begin position="174"/>
        <end position="199"/>
    </location>
</feature>
<dbReference type="WBParaSite" id="TCONS_00004964.p1">
    <property type="protein sequence ID" value="TCONS_00004964.p1"/>
    <property type="gene ID" value="XLOC_003246"/>
</dbReference>
<dbReference type="Pfam" id="PF07062">
    <property type="entry name" value="Clc-like"/>
    <property type="match status" value="2"/>
</dbReference>
<feature type="transmembrane region" description="Helical" evidence="6">
    <location>
        <begin position="96"/>
        <end position="115"/>
    </location>
</feature>
<evidence type="ECO:0000256" key="5">
    <source>
        <dbReference type="ARBA" id="ARBA00060861"/>
    </source>
</evidence>
<evidence type="ECO:0000256" key="6">
    <source>
        <dbReference type="SAM" id="Phobius"/>
    </source>
</evidence>
<keyword evidence="4 6" id="KW-0472">Membrane</keyword>
<dbReference type="InterPro" id="IPR017974">
    <property type="entry name" value="Claudin_CS"/>
</dbReference>
<proteinExistence type="inferred from homology"/>
<feature type="transmembrane region" description="Helical" evidence="6">
    <location>
        <begin position="378"/>
        <end position="411"/>
    </location>
</feature>
<evidence type="ECO:0000256" key="3">
    <source>
        <dbReference type="ARBA" id="ARBA00022989"/>
    </source>
</evidence>
<evidence type="ECO:0000256" key="2">
    <source>
        <dbReference type="ARBA" id="ARBA00022692"/>
    </source>
</evidence>
<evidence type="ECO:0000313" key="7">
    <source>
        <dbReference type="Proteomes" id="UP000035681"/>
    </source>
</evidence>
<sequence length="557" mass="63648">MSHSKNICTLLVPAVIIAIIGLILCFIGIATPSWQVVYARELQQLIQSGLWINCQTRPSGMYTCTYTFSETDYNFYTSTELVNFRTPPFYSWQRKLLFVILSAQLIGIISLFTFCSSFYQPIAKKCGIFYTITIGIASIIHLTTSVIFTIFAHMVEYRFFHVSVSGIYEKHKGYSFYVHLIGGILLFISFIISIIHVIYQFKNKQTNEKNNYNRNIMEYNKNTFNEFQYYNNPQGNTLQQPPQRYHGYADSFTGSGSWHGSQDFHMHEYDQVPLKKKEDMNFSTRLGKTELVTFVTIAFANLLVFIGLLTPNWQVAEDTDVHRTVSSGLWLYCPGAGQCWYIFSDDVVNYYEKVDVCRFLLIGDCRKKLLRTPYFFGWHYAVLVLIGTIILDSAISLSCLILGIALAVFVINAEMLESRYLIGVQNTFEKTYGYSFYLASFGLFILVLGLFGAIMCTTLVFFSVDANISNVPGYSKDNSKIQIRNTESINKYTGHPPSPSSNYQAMREVTPFSYNGSLITDNYNEDDSMMTGSVNLENFTIGLRHTGENTSRTYFSY</sequence>
<dbReference type="InterPro" id="IPR010761">
    <property type="entry name" value="Clc_prot-like"/>
</dbReference>
<accession>A0AAF5D0H0</accession>
<comment type="subcellular location">
    <subcellularLocation>
        <location evidence="1">Membrane</location>
        <topology evidence="1">Multi-pass membrane protein</topology>
    </subcellularLocation>
</comment>
<dbReference type="PANTHER" id="PTHR10671:SF54">
    <property type="entry name" value="CLC-LIKE PROTEIN 2"/>
    <property type="match status" value="1"/>
</dbReference>
<dbReference type="FunFam" id="1.20.140.150:FF:000042">
    <property type="entry name" value="Clc-like protein 2"/>
    <property type="match status" value="2"/>
</dbReference>
<feature type="transmembrane region" description="Helical" evidence="6">
    <location>
        <begin position="7"/>
        <end position="30"/>
    </location>
</feature>
<feature type="transmembrane region" description="Helical" evidence="6">
    <location>
        <begin position="432"/>
        <end position="462"/>
    </location>
</feature>
<feature type="transmembrane region" description="Helical" evidence="6">
    <location>
        <begin position="127"/>
        <end position="154"/>
    </location>
</feature>
<keyword evidence="7" id="KW-1185">Reference proteome</keyword>
<evidence type="ECO:0000256" key="1">
    <source>
        <dbReference type="ARBA" id="ARBA00004141"/>
    </source>
</evidence>
<dbReference type="Gene3D" id="1.20.140.150">
    <property type="match status" value="2"/>
</dbReference>
<keyword evidence="2 6" id="KW-0812">Transmembrane</keyword>
<feature type="transmembrane region" description="Helical" evidence="6">
    <location>
        <begin position="291"/>
        <end position="310"/>
    </location>
</feature>
<keyword evidence="3 6" id="KW-1133">Transmembrane helix</keyword>
<dbReference type="Proteomes" id="UP000035681">
    <property type="component" value="Unplaced"/>
</dbReference>
<dbReference type="GO" id="GO:0005886">
    <property type="term" value="C:plasma membrane"/>
    <property type="evidence" value="ECO:0007669"/>
    <property type="project" value="TreeGrafter"/>
</dbReference>
<reference evidence="8" key="1">
    <citation type="submission" date="2024-02" db="UniProtKB">
        <authorList>
            <consortium name="WormBaseParasite"/>
        </authorList>
    </citation>
    <scope>IDENTIFICATION</scope>
</reference>
<protein>
    <recommendedName>
        <fullName evidence="9">Clc-like protein</fullName>
    </recommendedName>
</protein>
<dbReference type="InterPro" id="IPR050579">
    <property type="entry name" value="PMP-22/EMP/MP20-like"/>
</dbReference>
<name>A0AAF5D0H0_STRER</name>
<comment type="similarity">
    <text evidence="5">Belongs to the Clc family.</text>
</comment>
<organism evidence="7 8">
    <name type="scientific">Strongyloides stercoralis</name>
    <name type="common">Threadworm</name>
    <dbReference type="NCBI Taxonomy" id="6248"/>
    <lineage>
        <taxon>Eukaryota</taxon>
        <taxon>Metazoa</taxon>
        <taxon>Ecdysozoa</taxon>
        <taxon>Nematoda</taxon>
        <taxon>Chromadorea</taxon>
        <taxon>Rhabditida</taxon>
        <taxon>Tylenchina</taxon>
        <taxon>Panagrolaimomorpha</taxon>
        <taxon>Strongyloidoidea</taxon>
        <taxon>Strongyloididae</taxon>
        <taxon>Strongyloides</taxon>
    </lineage>
</organism>